<keyword evidence="8" id="KW-1185">Reference proteome</keyword>
<name>A0A484MW62_9ASTE</name>
<evidence type="ECO:0000256" key="3">
    <source>
        <dbReference type="ARBA" id="ARBA00023163"/>
    </source>
</evidence>
<evidence type="ECO:0000313" key="7">
    <source>
        <dbReference type="EMBL" id="VFQ92208.1"/>
    </source>
</evidence>
<sequence length="562" mass="63210">MILLGQNVVDRLRPIVNSNNWDYCVCWKMSEDQRFLEWMCCCCAGAADGVHACEEELLFSVSSSASSPCRDVVFQHPRTKPCDLLSQLPTSIILDSGMHAQSFLSNQAKWLNFSQLLESNNVSGEIIGTRVLIPQPLGLIELFTAKLVAEDQQVIDFVTGQCSMYVENQAAMMMNPSSGIPADNANNGDNDQMDDSRHLFSPSSHLTSLPMSFLPHMSSSSKLMPNTNELSEFRIESGLDHHEIDVVMVQKQMMMDNKDGNDDDSVKGLCGSSYNRQENGQSHSISDSDQNDDEDDGKYRRNGKSKNLVAERKRRKKLNERLYALRALVPNISKLDRASILGDAIEYVMELQKEATDLQNELELNSDDDDEAETAGGGGRKRNHLSRTEDRIPRVPKSEPEKYLVAESEKTDDKIQQMEPQVEVAQLDGSEFLVKVFCEHKSGGFVRLMEALNSLGLEVTNVNTTRHTCLVSNIFKVELVDARIPILFLQRRDCETVQADDVRESLLELTRNPAGRGWPAAEMGREGLESSDQGGMDHHQQQPRRLNHHLQLHAHHLHRLHN</sequence>
<feature type="region of interest" description="Disordered" evidence="5">
    <location>
        <begin position="514"/>
        <end position="544"/>
    </location>
</feature>
<dbReference type="AlphaFoldDB" id="A0A484MW62"/>
<dbReference type="PANTHER" id="PTHR31945">
    <property type="entry name" value="TRANSCRIPTION FACTOR SCREAM2-RELATED"/>
    <property type="match status" value="1"/>
</dbReference>
<evidence type="ECO:0000256" key="1">
    <source>
        <dbReference type="ARBA" id="ARBA00004123"/>
    </source>
</evidence>
<evidence type="ECO:0000313" key="8">
    <source>
        <dbReference type="Proteomes" id="UP000595140"/>
    </source>
</evidence>
<dbReference type="OrthoDB" id="1890947at2759"/>
<keyword evidence="3" id="KW-0804">Transcription</keyword>
<evidence type="ECO:0000256" key="5">
    <source>
        <dbReference type="SAM" id="MobiDB-lite"/>
    </source>
</evidence>
<dbReference type="GO" id="GO:0003700">
    <property type="term" value="F:DNA-binding transcription factor activity"/>
    <property type="evidence" value="ECO:0007669"/>
    <property type="project" value="TreeGrafter"/>
</dbReference>
<gene>
    <name evidence="7" type="ORF">CCAM_LOCUS33984</name>
</gene>
<keyword evidence="4" id="KW-0539">Nucleus</keyword>
<evidence type="ECO:0000259" key="6">
    <source>
        <dbReference type="PROSITE" id="PS50888"/>
    </source>
</evidence>
<feature type="region of interest" description="Disordered" evidence="5">
    <location>
        <begin position="179"/>
        <end position="201"/>
    </location>
</feature>
<proteinExistence type="predicted"/>
<dbReference type="InterPro" id="IPR036638">
    <property type="entry name" value="HLH_DNA-bd_sf"/>
</dbReference>
<dbReference type="InterPro" id="IPR025610">
    <property type="entry name" value="MYC/MYB_N"/>
</dbReference>
<dbReference type="PANTHER" id="PTHR31945:SF11">
    <property type="entry name" value="TRANSCRIPTION FACTOR ABORTED MICROSPORES"/>
    <property type="match status" value="1"/>
</dbReference>
<keyword evidence="2" id="KW-0805">Transcription regulation</keyword>
<dbReference type="CDD" id="cd11443">
    <property type="entry name" value="bHLH_AtAMS_like"/>
    <property type="match status" value="1"/>
</dbReference>
<feature type="compositionally biased region" description="Basic and acidic residues" evidence="5">
    <location>
        <begin position="386"/>
        <end position="400"/>
    </location>
</feature>
<dbReference type="GO" id="GO:0043565">
    <property type="term" value="F:sequence-specific DNA binding"/>
    <property type="evidence" value="ECO:0007669"/>
    <property type="project" value="TreeGrafter"/>
</dbReference>
<dbReference type="Pfam" id="PF22754">
    <property type="entry name" value="bHLH-TF_ACT-like_plant"/>
    <property type="match status" value="1"/>
</dbReference>
<protein>
    <recommendedName>
        <fullName evidence="6">BHLH domain-containing protein</fullName>
    </recommendedName>
</protein>
<dbReference type="EMBL" id="OOIL02004481">
    <property type="protein sequence ID" value="VFQ92208.1"/>
    <property type="molecule type" value="Genomic_DNA"/>
</dbReference>
<dbReference type="Proteomes" id="UP000595140">
    <property type="component" value="Unassembled WGS sequence"/>
</dbReference>
<dbReference type="SMART" id="SM00353">
    <property type="entry name" value="HLH"/>
    <property type="match status" value="1"/>
</dbReference>
<dbReference type="GO" id="GO:0046983">
    <property type="term" value="F:protein dimerization activity"/>
    <property type="evidence" value="ECO:0007669"/>
    <property type="project" value="InterPro"/>
</dbReference>
<feature type="domain" description="BHLH" evidence="6">
    <location>
        <begin position="302"/>
        <end position="351"/>
    </location>
</feature>
<accession>A0A484MW62</accession>
<evidence type="ECO:0000256" key="4">
    <source>
        <dbReference type="ARBA" id="ARBA00023242"/>
    </source>
</evidence>
<feature type="region of interest" description="Disordered" evidence="5">
    <location>
        <begin position="256"/>
        <end position="312"/>
    </location>
</feature>
<dbReference type="Gene3D" id="4.10.280.10">
    <property type="entry name" value="Helix-loop-helix DNA-binding domain"/>
    <property type="match status" value="1"/>
</dbReference>
<feature type="compositionally biased region" description="Basic and acidic residues" evidence="5">
    <location>
        <begin position="256"/>
        <end position="266"/>
    </location>
</feature>
<dbReference type="PROSITE" id="PS50888">
    <property type="entry name" value="BHLH"/>
    <property type="match status" value="1"/>
</dbReference>
<dbReference type="InterPro" id="IPR011598">
    <property type="entry name" value="bHLH_dom"/>
</dbReference>
<dbReference type="InterPro" id="IPR054502">
    <property type="entry name" value="bHLH-TF_ACT-like_plant"/>
</dbReference>
<feature type="compositionally biased region" description="Acidic residues" evidence="5">
    <location>
        <begin position="364"/>
        <end position="373"/>
    </location>
</feature>
<evidence type="ECO:0000256" key="2">
    <source>
        <dbReference type="ARBA" id="ARBA00023015"/>
    </source>
</evidence>
<dbReference type="InterPro" id="IPR051358">
    <property type="entry name" value="TF_AMS/ICE1/BHLH6-like"/>
</dbReference>
<dbReference type="GO" id="GO:0005634">
    <property type="term" value="C:nucleus"/>
    <property type="evidence" value="ECO:0007669"/>
    <property type="project" value="UniProtKB-SubCell"/>
</dbReference>
<feature type="region of interest" description="Disordered" evidence="5">
    <location>
        <begin position="361"/>
        <end position="400"/>
    </location>
</feature>
<reference evidence="7 8" key="1">
    <citation type="submission" date="2018-04" db="EMBL/GenBank/DDBJ databases">
        <authorList>
            <person name="Vogel A."/>
        </authorList>
    </citation>
    <scope>NUCLEOTIDE SEQUENCE [LARGE SCALE GENOMIC DNA]</scope>
</reference>
<dbReference type="Pfam" id="PF00010">
    <property type="entry name" value="HLH"/>
    <property type="match status" value="1"/>
</dbReference>
<comment type="subcellular location">
    <subcellularLocation>
        <location evidence="1">Nucleus</location>
    </subcellularLocation>
</comment>
<feature type="compositionally biased region" description="Polar residues" evidence="5">
    <location>
        <begin position="272"/>
        <end position="283"/>
    </location>
</feature>
<organism evidence="7 8">
    <name type="scientific">Cuscuta campestris</name>
    <dbReference type="NCBI Taxonomy" id="132261"/>
    <lineage>
        <taxon>Eukaryota</taxon>
        <taxon>Viridiplantae</taxon>
        <taxon>Streptophyta</taxon>
        <taxon>Embryophyta</taxon>
        <taxon>Tracheophyta</taxon>
        <taxon>Spermatophyta</taxon>
        <taxon>Magnoliopsida</taxon>
        <taxon>eudicotyledons</taxon>
        <taxon>Gunneridae</taxon>
        <taxon>Pentapetalae</taxon>
        <taxon>asterids</taxon>
        <taxon>lamiids</taxon>
        <taxon>Solanales</taxon>
        <taxon>Convolvulaceae</taxon>
        <taxon>Cuscuteae</taxon>
        <taxon>Cuscuta</taxon>
        <taxon>Cuscuta subgen. Grammica</taxon>
        <taxon>Cuscuta sect. Cleistogrammica</taxon>
    </lineage>
</organism>
<dbReference type="SUPFAM" id="SSF47459">
    <property type="entry name" value="HLH, helix-loop-helix DNA-binding domain"/>
    <property type="match status" value="1"/>
</dbReference>
<dbReference type="Pfam" id="PF14215">
    <property type="entry name" value="bHLH-MYC_N"/>
    <property type="match status" value="1"/>
</dbReference>